<evidence type="ECO:0000256" key="5">
    <source>
        <dbReference type="ARBA" id="ARBA00023157"/>
    </source>
</evidence>
<dbReference type="PANTHER" id="PTHR33146">
    <property type="entry name" value="ENDONUCLEASE 4"/>
    <property type="match status" value="1"/>
</dbReference>
<evidence type="ECO:0000256" key="4">
    <source>
        <dbReference type="ARBA" id="ARBA00022801"/>
    </source>
</evidence>
<evidence type="ECO:0000256" key="7">
    <source>
        <dbReference type="SAM" id="SignalP"/>
    </source>
</evidence>
<keyword evidence="3" id="KW-0255">Endonuclease</keyword>
<dbReference type="InterPro" id="IPR008947">
    <property type="entry name" value="PLipase_C/P1_nuclease_dom_sf"/>
</dbReference>
<dbReference type="OrthoDB" id="267579at2"/>
<keyword evidence="5" id="KW-1015">Disulfide bond</keyword>
<dbReference type="GO" id="GO:0046872">
    <property type="term" value="F:metal ion binding"/>
    <property type="evidence" value="ECO:0007669"/>
    <property type="project" value="UniProtKB-KW"/>
</dbReference>
<keyword evidence="4" id="KW-0378">Hydrolase</keyword>
<evidence type="ECO:0000256" key="1">
    <source>
        <dbReference type="ARBA" id="ARBA00022722"/>
    </source>
</evidence>
<dbReference type="Pfam" id="PF02265">
    <property type="entry name" value="S1-P1_nuclease"/>
    <property type="match status" value="1"/>
</dbReference>
<feature type="chain" id="PRO_5016444766" description="Endonuclease" evidence="7">
    <location>
        <begin position="22"/>
        <end position="285"/>
    </location>
</feature>
<feature type="signal peptide" evidence="7">
    <location>
        <begin position="1"/>
        <end position="21"/>
    </location>
</feature>
<dbReference type="CDD" id="cd11010">
    <property type="entry name" value="S1-P1_nuclease"/>
    <property type="match status" value="1"/>
</dbReference>
<protein>
    <recommendedName>
        <fullName evidence="10">Endonuclease</fullName>
    </recommendedName>
</protein>
<evidence type="ECO:0000313" key="9">
    <source>
        <dbReference type="Proteomes" id="UP000249254"/>
    </source>
</evidence>
<keyword evidence="9" id="KW-1185">Reference proteome</keyword>
<organism evidence="8 9">
    <name type="scientific">Phenylobacterium soli</name>
    <dbReference type="NCBI Taxonomy" id="2170551"/>
    <lineage>
        <taxon>Bacteria</taxon>
        <taxon>Pseudomonadati</taxon>
        <taxon>Pseudomonadota</taxon>
        <taxon>Alphaproteobacteria</taxon>
        <taxon>Caulobacterales</taxon>
        <taxon>Caulobacteraceae</taxon>
        <taxon>Phenylobacterium</taxon>
    </lineage>
</organism>
<dbReference type="SUPFAM" id="SSF48537">
    <property type="entry name" value="Phospholipase C/P1 nuclease"/>
    <property type="match status" value="1"/>
</dbReference>
<reference evidence="9" key="1">
    <citation type="submission" date="2018-05" db="EMBL/GenBank/DDBJ databases">
        <authorList>
            <person name="Li X."/>
        </authorList>
    </citation>
    <scope>NUCLEOTIDE SEQUENCE [LARGE SCALE GENOMIC DNA]</scope>
    <source>
        <strain evidence="9">LX32</strain>
    </source>
</reference>
<evidence type="ECO:0000256" key="3">
    <source>
        <dbReference type="ARBA" id="ARBA00022759"/>
    </source>
</evidence>
<dbReference type="GO" id="GO:0006308">
    <property type="term" value="P:DNA catabolic process"/>
    <property type="evidence" value="ECO:0007669"/>
    <property type="project" value="InterPro"/>
</dbReference>
<evidence type="ECO:0000256" key="6">
    <source>
        <dbReference type="ARBA" id="ARBA00023180"/>
    </source>
</evidence>
<dbReference type="AlphaFoldDB" id="A0A328AMB2"/>
<accession>A0A328AMB2</accession>
<evidence type="ECO:0008006" key="10">
    <source>
        <dbReference type="Google" id="ProtNLM"/>
    </source>
</evidence>
<dbReference type="GO" id="GO:0004519">
    <property type="term" value="F:endonuclease activity"/>
    <property type="evidence" value="ECO:0007669"/>
    <property type="project" value="UniProtKB-KW"/>
</dbReference>
<evidence type="ECO:0000256" key="2">
    <source>
        <dbReference type="ARBA" id="ARBA00022723"/>
    </source>
</evidence>
<dbReference type="GO" id="GO:0016788">
    <property type="term" value="F:hydrolase activity, acting on ester bonds"/>
    <property type="evidence" value="ECO:0007669"/>
    <property type="project" value="InterPro"/>
</dbReference>
<evidence type="ECO:0000313" key="8">
    <source>
        <dbReference type="EMBL" id="RAK54564.1"/>
    </source>
</evidence>
<keyword evidence="1" id="KW-0540">Nuclease</keyword>
<dbReference type="PANTHER" id="PTHR33146:SF26">
    <property type="entry name" value="ENDONUCLEASE 4"/>
    <property type="match status" value="1"/>
</dbReference>
<sequence>MRRIALTAALALLLLPAPALAWTNEGHQIVARLAYEQLTPKAKAAYDALMKAAPGQATPSCPAATPEDVGVWADCVRPLKERFDYLAPFHYEHRALCEKPDPKLTCADGKCVTAEVPRAETVLKDKARPATERLLALEELVHFIADLHQPLHTADHVDDGGWFVAVEGKVEGQALSKNLHLVWDDDVVRSALGADPAKADDQLRPLMRAKAKAWSGGEVEDWVSESFDLARTYAYGQLPAPPACGKVAGKQALPESYLKGAAPIVRERLVKASLRLAKVLNRDLG</sequence>
<keyword evidence="7" id="KW-0732">Signal</keyword>
<name>A0A328AMB2_9CAUL</name>
<dbReference type="GO" id="GO:0003676">
    <property type="term" value="F:nucleic acid binding"/>
    <property type="evidence" value="ECO:0007669"/>
    <property type="project" value="InterPro"/>
</dbReference>
<dbReference type="EMBL" id="QFYQ01000001">
    <property type="protein sequence ID" value="RAK54564.1"/>
    <property type="molecule type" value="Genomic_DNA"/>
</dbReference>
<proteinExistence type="predicted"/>
<comment type="caution">
    <text evidence="8">The sequence shown here is derived from an EMBL/GenBank/DDBJ whole genome shotgun (WGS) entry which is preliminary data.</text>
</comment>
<gene>
    <name evidence="8" type="ORF">DJ017_08525</name>
</gene>
<keyword evidence="6" id="KW-0325">Glycoprotein</keyword>
<dbReference type="Gene3D" id="1.10.575.10">
    <property type="entry name" value="P1 Nuclease"/>
    <property type="match status" value="1"/>
</dbReference>
<keyword evidence="2" id="KW-0479">Metal-binding</keyword>
<dbReference type="RefSeq" id="WP_111528315.1">
    <property type="nucleotide sequence ID" value="NZ_JBHRSG010000004.1"/>
</dbReference>
<dbReference type="Proteomes" id="UP000249254">
    <property type="component" value="Unassembled WGS sequence"/>
</dbReference>
<dbReference type="InterPro" id="IPR003154">
    <property type="entry name" value="S1/P1nuclease"/>
</dbReference>